<evidence type="ECO:0000313" key="2">
    <source>
        <dbReference type="EMBL" id="TQB69137.1"/>
    </source>
</evidence>
<comment type="caution">
    <text evidence="2">The sequence shown here is derived from an EMBL/GenBank/DDBJ whole genome shotgun (WGS) entry which is preliminary data.</text>
</comment>
<dbReference type="Proteomes" id="UP000319663">
    <property type="component" value="Unassembled WGS sequence"/>
</dbReference>
<name>A0A507QQ87_MONPU</name>
<dbReference type="EMBL" id="VIFY01000170">
    <property type="protein sequence ID" value="TQB69137.1"/>
    <property type="molecule type" value="Genomic_DNA"/>
</dbReference>
<sequence length="138" mass="14822">MLGVVAVGVAGILSIGMYLSRLSKAAKKNPQPYPFTHAAFDPSSAVFLITVGLVARLCLGQQVLCIQCLRLVNVAAGVVPVSEMQHQGIQINAYDDDYDDEESHQDGYSALLNGGQDTPRPSIDLLRPPEEDARSVNL</sequence>
<proteinExistence type="predicted"/>
<evidence type="ECO:0000256" key="1">
    <source>
        <dbReference type="SAM" id="MobiDB-lite"/>
    </source>
</evidence>
<evidence type="ECO:0000313" key="3">
    <source>
        <dbReference type="Proteomes" id="UP000319663"/>
    </source>
</evidence>
<feature type="compositionally biased region" description="Basic and acidic residues" evidence="1">
    <location>
        <begin position="127"/>
        <end position="138"/>
    </location>
</feature>
<organism evidence="2 3">
    <name type="scientific">Monascus purpureus</name>
    <name type="common">Red mold</name>
    <name type="synonym">Monascus anka</name>
    <dbReference type="NCBI Taxonomy" id="5098"/>
    <lineage>
        <taxon>Eukaryota</taxon>
        <taxon>Fungi</taxon>
        <taxon>Dikarya</taxon>
        <taxon>Ascomycota</taxon>
        <taxon>Pezizomycotina</taxon>
        <taxon>Eurotiomycetes</taxon>
        <taxon>Eurotiomycetidae</taxon>
        <taxon>Eurotiales</taxon>
        <taxon>Aspergillaceae</taxon>
        <taxon>Monascus</taxon>
    </lineage>
</organism>
<feature type="compositionally biased region" description="Acidic residues" evidence="1">
    <location>
        <begin position="94"/>
        <end position="103"/>
    </location>
</feature>
<accession>A0A507QQ87</accession>
<protein>
    <submittedName>
        <fullName evidence="2">Uncharacterized protein</fullName>
    </submittedName>
</protein>
<feature type="region of interest" description="Disordered" evidence="1">
    <location>
        <begin position="93"/>
        <end position="138"/>
    </location>
</feature>
<gene>
    <name evidence="2" type="ORF">MPDQ_002320</name>
</gene>
<keyword evidence="3" id="KW-1185">Reference proteome</keyword>
<reference evidence="2 3" key="1">
    <citation type="submission" date="2019-06" db="EMBL/GenBank/DDBJ databases">
        <title>Wine fermentation using esterase from Monascus purpureus.</title>
        <authorList>
            <person name="Geng C."/>
            <person name="Zhang Y."/>
        </authorList>
    </citation>
    <scope>NUCLEOTIDE SEQUENCE [LARGE SCALE GENOMIC DNA]</scope>
    <source>
        <strain evidence="2">HQ1</strain>
    </source>
</reference>
<dbReference type="AlphaFoldDB" id="A0A507QQ87"/>